<reference evidence="3 4" key="1">
    <citation type="submission" date="2017-10" db="EMBL/GenBank/DDBJ databases">
        <title>Bacillus sp. nov., a halophilic bacterium isolated from a Keqin Lake.</title>
        <authorList>
            <person name="Wang H."/>
        </authorList>
    </citation>
    <scope>NUCLEOTIDE SEQUENCE [LARGE SCALE GENOMIC DNA]</scope>
    <source>
        <strain evidence="3 4">KQ-12</strain>
    </source>
</reference>
<dbReference type="Pfam" id="PF12638">
    <property type="entry name" value="Staygreen"/>
    <property type="match status" value="1"/>
</dbReference>
<keyword evidence="1" id="KW-0809">Transit peptide</keyword>
<gene>
    <name evidence="3" type="ORF">CR194_05335</name>
</gene>
<keyword evidence="4" id="KW-1185">Reference proteome</keyword>
<evidence type="ECO:0000313" key="4">
    <source>
        <dbReference type="Proteomes" id="UP000248214"/>
    </source>
</evidence>
<dbReference type="EMBL" id="PDOD01000001">
    <property type="protein sequence ID" value="PYZ94942.1"/>
    <property type="molecule type" value="Genomic_DNA"/>
</dbReference>
<proteinExistence type="predicted"/>
<protein>
    <recommendedName>
        <fullName evidence="2">Staygreen protein domain-containing protein</fullName>
    </recommendedName>
</protein>
<feature type="domain" description="Staygreen protein" evidence="2">
    <location>
        <begin position="2"/>
        <end position="148"/>
    </location>
</feature>
<dbReference type="RefSeq" id="WP_110608577.1">
    <property type="nucleotide sequence ID" value="NZ_PDOD01000001.1"/>
</dbReference>
<organism evidence="3 4">
    <name type="scientific">Salipaludibacillus keqinensis</name>
    <dbReference type="NCBI Taxonomy" id="2045207"/>
    <lineage>
        <taxon>Bacteria</taxon>
        <taxon>Bacillati</taxon>
        <taxon>Bacillota</taxon>
        <taxon>Bacilli</taxon>
        <taxon>Bacillales</taxon>
        <taxon>Bacillaceae</taxon>
    </lineage>
</organism>
<sequence length="150" mass="17076">MFSKNKLSVTFIPPATFCNPVLQRKYTLTHSDETGELFLSVGLTFDNNAIDMTMRDEVIAEWKQDRNGLMILKGCAFVDAGMFDEQTASIRYTIFKREMALALMGMINGDSAFFPCHPTLLDSPIFIQYVSIFPQFHHVSYEGTPRDFLV</sequence>
<name>A0A323TIJ3_9BACI</name>
<dbReference type="AlphaFoldDB" id="A0A323TIJ3"/>
<dbReference type="PANTHER" id="PTHR31750">
    <property type="entry name" value="PROTEIN STAY-GREEN 1, CHLOROPLASTIC-RELATED"/>
    <property type="match status" value="1"/>
</dbReference>
<dbReference type="Proteomes" id="UP000248214">
    <property type="component" value="Unassembled WGS sequence"/>
</dbReference>
<dbReference type="OrthoDB" id="1684395at2"/>
<evidence type="ECO:0000256" key="1">
    <source>
        <dbReference type="ARBA" id="ARBA00022946"/>
    </source>
</evidence>
<comment type="caution">
    <text evidence="3">The sequence shown here is derived from an EMBL/GenBank/DDBJ whole genome shotgun (WGS) entry which is preliminary data.</text>
</comment>
<evidence type="ECO:0000313" key="3">
    <source>
        <dbReference type="EMBL" id="PYZ94942.1"/>
    </source>
</evidence>
<evidence type="ECO:0000259" key="2">
    <source>
        <dbReference type="Pfam" id="PF12638"/>
    </source>
</evidence>
<accession>A0A323TIJ3</accession>
<dbReference type="PANTHER" id="PTHR31750:SF4">
    <property type="entry name" value="LP06106P"/>
    <property type="match status" value="1"/>
</dbReference>
<dbReference type="InterPro" id="IPR024438">
    <property type="entry name" value="Staygreen"/>
</dbReference>